<dbReference type="CDD" id="cd00430">
    <property type="entry name" value="PLPDE_III_AR"/>
    <property type="match status" value="1"/>
</dbReference>
<dbReference type="GO" id="GO:0030170">
    <property type="term" value="F:pyridoxal phosphate binding"/>
    <property type="evidence" value="ECO:0007669"/>
    <property type="project" value="UniProtKB-UniRule"/>
</dbReference>
<dbReference type="PANTHER" id="PTHR30511">
    <property type="entry name" value="ALANINE RACEMASE"/>
    <property type="match status" value="1"/>
</dbReference>
<proteinExistence type="inferred from homology"/>
<feature type="active site" description="Proton acceptor; specific for D-alanine" evidence="5">
    <location>
        <position position="493"/>
    </location>
</feature>
<dbReference type="NCBIfam" id="NF008897">
    <property type="entry name" value="PRK11930.1"/>
    <property type="match status" value="1"/>
</dbReference>
<dbReference type="Gene3D" id="2.40.37.10">
    <property type="entry name" value="Lyase, Ornithine Decarboxylase, Chain A, domain 1"/>
    <property type="match status" value="1"/>
</dbReference>
<dbReference type="EC" id="5.1.1.1" evidence="5"/>
<evidence type="ECO:0000256" key="3">
    <source>
        <dbReference type="ARBA" id="ARBA00022898"/>
    </source>
</evidence>
<feature type="modified residue" description="N6-(pyridoxal phosphate)lysine" evidence="5 6">
    <location>
        <position position="493"/>
    </location>
</feature>
<comment type="cofactor">
    <cofactor evidence="2 5 6">
        <name>pyridoxal 5'-phosphate</name>
        <dbReference type="ChEBI" id="CHEBI:597326"/>
    </cofactor>
</comment>
<evidence type="ECO:0000256" key="5">
    <source>
        <dbReference type="HAMAP-Rule" id="MF_01201"/>
    </source>
</evidence>
<dbReference type="SUPFAM" id="SSF63418">
    <property type="entry name" value="MurE/MurF N-terminal domain"/>
    <property type="match status" value="1"/>
</dbReference>
<name>A0AA49GRB7_9BACT</name>
<comment type="function">
    <text evidence="5">Catalyzes the interconversion of L-alanine and D-alanine. May also act on other amino acids.</text>
</comment>
<keyword evidence="4 5" id="KW-0413">Isomerase</keyword>
<dbReference type="SUPFAM" id="SSF53623">
    <property type="entry name" value="MurD-like peptide ligases, catalytic domain"/>
    <property type="match status" value="1"/>
</dbReference>
<reference evidence="9" key="1">
    <citation type="journal article" date="2023" name="Comput. Struct. Biotechnol. J.">
        <title>Discovery of a novel marine Bacteroidetes with a rich repertoire of carbohydrate-active enzymes.</title>
        <authorList>
            <person name="Chen B."/>
            <person name="Liu G."/>
            <person name="Chen Q."/>
            <person name="Wang H."/>
            <person name="Liu L."/>
            <person name="Tang K."/>
        </authorList>
    </citation>
    <scope>NUCLEOTIDE SEQUENCE</scope>
    <source>
        <strain evidence="9">TK19036</strain>
    </source>
</reference>
<dbReference type="SUPFAM" id="SSF50621">
    <property type="entry name" value="Alanine racemase C-terminal domain-like"/>
    <property type="match status" value="1"/>
</dbReference>
<dbReference type="GO" id="GO:0005829">
    <property type="term" value="C:cytosol"/>
    <property type="evidence" value="ECO:0007669"/>
    <property type="project" value="TreeGrafter"/>
</dbReference>
<dbReference type="SUPFAM" id="SSF51419">
    <property type="entry name" value="PLP-binding barrel"/>
    <property type="match status" value="1"/>
</dbReference>
<dbReference type="Gene3D" id="3.20.20.10">
    <property type="entry name" value="Alanine racemase"/>
    <property type="match status" value="1"/>
</dbReference>
<feature type="binding site" evidence="5 7">
    <location>
        <position position="590"/>
    </location>
    <ligand>
        <name>substrate</name>
    </ligand>
</feature>
<dbReference type="Pfam" id="PF08245">
    <property type="entry name" value="Mur_ligase_M"/>
    <property type="match status" value="1"/>
</dbReference>
<dbReference type="InterPro" id="IPR036615">
    <property type="entry name" value="Mur_ligase_C_dom_sf"/>
</dbReference>
<sequence length="823" mass="92607">MITFSKIANLVGGNPLQLCQPQLPIQYLLTDSRSGIQNEASLFFAIQGERHNGHEYIDALYAQGVRQFVLEKPHHQGLPDANILLVDNSVQALQQIVAYHRQQFTIPVVGITGSNGKTIVKEWLSQLLSASESVVRNPKSYNSQIGVPLSVWAMNDSHTLGVFEAGISQVGEMNNLVQVLQPTIGIFTNIGSAHDEGFENREEKIREKARLFSASSSIIYRKDYEQVDQVLNEVYSSDRLYTWSTKSDAQATCFVIWNKKVEGTEITLQPRDRKPIVIKVPFQDEASLENISHSLVFGISQRYAIEMWQIALLQLKPVSMRMELKQGINQCYLVDDSYSNDLVSLQMGLDFLKQQSQSEHYTVILSDVLQSGQSDDVLYQNVAALLVEKGVRRLIGIGPKMLEQKKLFQTCSFQTQLFENTLAFLEQFRPDHFRNESILVKGARTFHFEQIVQRLQQKIHSTVLEINLDALTHNLNVYRGKLAPDTKMMVMVKAFSYGGASFEIANLLQFHQVDYLGVAYADEGVMLREHGIRTPVLVLNPSPDTFVKMADYRLEPEIYSLRMLHLFIDSLGGRVNQVPIHLKLDTGMHRLGFSPDELTELSQLLQQHSLKVASIFSHLAASDEHQHDAFTLQQIQLYKQGYKQLTQVLGYQPIRHILNSAGIIRFPEYQWDMVRLGIGLYGVEPAGQESVLLQPVSTLKTVISQIKYLKKGETVGYGRRGAVLQDSTTATIAIGYADGFDRGFGNGRAKVWVNGQWAPTIGSICMDMTMIDITGIEVAEGDEVIVFGAPISVTSLAQQIDTIPYEILTNIGERVKRVFFRES</sequence>
<dbReference type="InterPro" id="IPR001608">
    <property type="entry name" value="Ala_racemase_N"/>
</dbReference>
<dbReference type="InterPro" id="IPR036565">
    <property type="entry name" value="Mur-like_cat_sf"/>
</dbReference>
<dbReference type="InterPro" id="IPR035911">
    <property type="entry name" value="MurE/MurF_N"/>
</dbReference>
<dbReference type="InterPro" id="IPR011079">
    <property type="entry name" value="Ala_racemase_C"/>
</dbReference>
<dbReference type="PRINTS" id="PR00992">
    <property type="entry name" value="ALARACEMASE"/>
</dbReference>
<evidence type="ECO:0000256" key="1">
    <source>
        <dbReference type="ARBA" id="ARBA00000316"/>
    </source>
</evidence>
<comment type="pathway">
    <text evidence="5">Amino-acid biosynthesis; D-alanine biosynthesis; D-alanine from L-alanine: step 1/1.</text>
</comment>
<dbReference type="FunFam" id="3.20.20.10:FF:000002">
    <property type="entry name" value="Alanine racemase"/>
    <property type="match status" value="1"/>
</dbReference>
<comment type="similarity">
    <text evidence="5">Belongs to the alanine racemase family.</text>
</comment>
<gene>
    <name evidence="9" type="ORF">K4G66_25965</name>
</gene>
<feature type="active site" description="Proton acceptor; specific for L-alanine" evidence="5">
    <location>
        <position position="717"/>
    </location>
</feature>
<dbReference type="NCBIfam" id="TIGR00492">
    <property type="entry name" value="alr"/>
    <property type="match status" value="1"/>
</dbReference>
<dbReference type="GO" id="GO:0016881">
    <property type="term" value="F:acid-amino acid ligase activity"/>
    <property type="evidence" value="ECO:0007669"/>
    <property type="project" value="InterPro"/>
</dbReference>
<dbReference type="Gene3D" id="3.40.1390.10">
    <property type="entry name" value="MurE/MurF, N-terminal domain"/>
    <property type="match status" value="1"/>
</dbReference>
<dbReference type="InterPro" id="IPR029066">
    <property type="entry name" value="PLP-binding_barrel"/>
</dbReference>
<organism evidence="9">
    <name type="scientific">Roseihalotalea indica</name>
    <dbReference type="NCBI Taxonomy" id="2867963"/>
    <lineage>
        <taxon>Bacteria</taxon>
        <taxon>Pseudomonadati</taxon>
        <taxon>Bacteroidota</taxon>
        <taxon>Cytophagia</taxon>
        <taxon>Cytophagales</taxon>
        <taxon>Catalimonadaceae</taxon>
        <taxon>Roseihalotalea</taxon>
    </lineage>
</organism>
<evidence type="ECO:0000259" key="8">
    <source>
        <dbReference type="SMART" id="SM01005"/>
    </source>
</evidence>
<dbReference type="AlphaFoldDB" id="A0AA49GRB7"/>
<dbReference type="InterPro" id="IPR009006">
    <property type="entry name" value="Ala_racemase/Decarboxylase_C"/>
</dbReference>
<dbReference type="GO" id="GO:0030632">
    <property type="term" value="P:D-alanine biosynthetic process"/>
    <property type="evidence" value="ECO:0007669"/>
    <property type="project" value="UniProtKB-UniRule"/>
</dbReference>
<dbReference type="InterPro" id="IPR000821">
    <property type="entry name" value="Ala_racemase"/>
</dbReference>
<dbReference type="Gene3D" id="3.90.190.20">
    <property type="entry name" value="Mur ligase, C-terminal domain"/>
    <property type="match status" value="1"/>
</dbReference>
<evidence type="ECO:0000313" key="9">
    <source>
        <dbReference type="EMBL" id="WKN35819.1"/>
    </source>
</evidence>
<reference evidence="9" key="2">
    <citation type="journal article" date="2024" name="Antonie Van Leeuwenhoek">
        <title>Roseihalotalea indica gen. nov., sp. nov., a halophilic Bacteroidetes from mesopelagic Southwest Indian Ocean with higher carbohydrate metabolic potential.</title>
        <authorList>
            <person name="Chen B."/>
            <person name="Zhang M."/>
            <person name="Lin D."/>
            <person name="Ye J."/>
            <person name="Tang K."/>
        </authorList>
    </citation>
    <scope>NUCLEOTIDE SEQUENCE</scope>
    <source>
        <strain evidence="9">TK19036</strain>
    </source>
</reference>
<dbReference type="Pfam" id="PF00842">
    <property type="entry name" value="Ala_racemase_C"/>
    <property type="match status" value="1"/>
</dbReference>
<dbReference type="SUPFAM" id="SSF53244">
    <property type="entry name" value="MurD-like peptide ligases, peptide-binding domain"/>
    <property type="match status" value="1"/>
</dbReference>
<feature type="binding site" evidence="5 7">
    <location>
        <position position="766"/>
    </location>
    <ligand>
        <name>substrate</name>
    </ligand>
</feature>
<accession>A0AA49GRB7</accession>
<protein>
    <recommendedName>
        <fullName evidence="5">Alanine racemase</fullName>
        <ecNumber evidence="5">5.1.1.1</ecNumber>
    </recommendedName>
</protein>
<dbReference type="HAMAP" id="MF_01201">
    <property type="entry name" value="Ala_racemase"/>
    <property type="match status" value="1"/>
</dbReference>
<keyword evidence="3 5" id="KW-0663">Pyridoxal phosphate</keyword>
<dbReference type="InterPro" id="IPR013221">
    <property type="entry name" value="Mur_ligase_cen"/>
</dbReference>
<dbReference type="Pfam" id="PF01168">
    <property type="entry name" value="Ala_racemase_N"/>
    <property type="match status" value="1"/>
</dbReference>
<dbReference type="EMBL" id="CP120682">
    <property type="protein sequence ID" value="WKN35819.1"/>
    <property type="molecule type" value="Genomic_DNA"/>
</dbReference>
<feature type="domain" description="Alanine racemase C-terminal" evidence="8">
    <location>
        <begin position="696"/>
        <end position="820"/>
    </location>
</feature>
<dbReference type="PANTHER" id="PTHR30511:SF0">
    <property type="entry name" value="ALANINE RACEMASE, CATABOLIC-RELATED"/>
    <property type="match status" value="1"/>
</dbReference>
<keyword evidence="9" id="KW-0436">Ligase</keyword>
<comment type="catalytic activity">
    <reaction evidence="1 5">
        <text>L-alanine = D-alanine</text>
        <dbReference type="Rhea" id="RHEA:20249"/>
        <dbReference type="ChEBI" id="CHEBI:57416"/>
        <dbReference type="ChEBI" id="CHEBI:57972"/>
        <dbReference type="EC" id="5.1.1.1"/>
    </reaction>
</comment>
<evidence type="ECO:0000256" key="2">
    <source>
        <dbReference type="ARBA" id="ARBA00001933"/>
    </source>
</evidence>
<dbReference type="GO" id="GO:0008784">
    <property type="term" value="F:alanine racemase activity"/>
    <property type="evidence" value="ECO:0007669"/>
    <property type="project" value="UniProtKB-UniRule"/>
</dbReference>
<dbReference type="SMART" id="SM01005">
    <property type="entry name" value="Ala_racemase_C"/>
    <property type="match status" value="1"/>
</dbReference>
<evidence type="ECO:0000256" key="7">
    <source>
        <dbReference type="PIRSR" id="PIRSR600821-52"/>
    </source>
</evidence>
<dbReference type="GO" id="GO:0005524">
    <property type="term" value="F:ATP binding"/>
    <property type="evidence" value="ECO:0007669"/>
    <property type="project" value="InterPro"/>
</dbReference>
<evidence type="ECO:0000256" key="4">
    <source>
        <dbReference type="ARBA" id="ARBA00023235"/>
    </source>
</evidence>
<dbReference type="Gene3D" id="3.40.1190.10">
    <property type="entry name" value="Mur-like, catalytic domain"/>
    <property type="match status" value="1"/>
</dbReference>
<evidence type="ECO:0000256" key="6">
    <source>
        <dbReference type="PIRSR" id="PIRSR600821-50"/>
    </source>
</evidence>